<dbReference type="PANTHER" id="PTHR43228">
    <property type="entry name" value="TWO-COMPONENT RESPONSE REGULATOR"/>
    <property type="match status" value="1"/>
</dbReference>
<dbReference type="Proteomes" id="UP000305874">
    <property type="component" value="Unassembled WGS sequence"/>
</dbReference>
<reference evidence="3 4" key="1">
    <citation type="submission" date="2017-12" db="EMBL/GenBank/DDBJ databases">
        <authorList>
            <person name="Paulsen S."/>
            <person name="Gram L.K."/>
        </authorList>
    </citation>
    <scope>NUCLEOTIDE SEQUENCE [LARGE SCALE GENOMIC DNA]</scope>
    <source>
        <strain evidence="3 4">S2897</strain>
    </source>
</reference>
<reference evidence="4" key="2">
    <citation type="submission" date="2019-06" db="EMBL/GenBank/DDBJ databases">
        <title>Co-occurence of chitin degradation, pigmentation and bioactivity in marine Pseudoalteromonas.</title>
        <authorList>
            <person name="Sonnenschein E.C."/>
            <person name="Bech P.K."/>
        </authorList>
    </citation>
    <scope>NUCLEOTIDE SEQUENCE [LARGE SCALE GENOMIC DNA]</scope>
    <source>
        <strain evidence="4">S2897</strain>
    </source>
</reference>
<dbReference type="InterPro" id="IPR001789">
    <property type="entry name" value="Sig_transdc_resp-reg_receiver"/>
</dbReference>
<dbReference type="RefSeq" id="WP_138548215.1">
    <property type="nucleotide sequence ID" value="NZ_PNCG01000010.1"/>
</dbReference>
<feature type="domain" description="Response regulatory" evidence="2">
    <location>
        <begin position="2"/>
        <end position="119"/>
    </location>
</feature>
<dbReference type="InterPro" id="IPR011006">
    <property type="entry name" value="CheY-like_superfamily"/>
</dbReference>
<name>A0A5S3Z3V4_9GAMM</name>
<gene>
    <name evidence="3" type="ORF">CWC05_10820</name>
</gene>
<evidence type="ECO:0000256" key="1">
    <source>
        <dbReference type="PROSITE-ProRule" id="PRU00169"/>
    </source>
</evidence>
<protein>
    <submittedName>
        <fullName evidence="3">Two-component system response regulator</fullName>
    </submittedName>
</protein>
<sequence length="133" mass="15416">MKILVVDDMPLMRHVLINMLRKLDYDDIVEATDGEQALSLLEKTRFDLVLTDLNMPKVNGKDLFLTIRKHDDWGYIPVIVVTCEDKKEVVTDMISAKVDGFIIKPFCLNTLKKQLERLKKLHHTTTDNVLHNQ</sequence>
<dbReference type="InterPro" id="IPR052048">
    <property type="entry name" value="ST_Response_Regulator"/>
</dbReference>
<dbReference type="SUPFAM" id="SSF52172">
    <property type="entry name" value="CheY-like"/>
    <property type="match status" value="1"/>
</dbReference>
<dbReference type="PROSITE" id="PS50110">
    <property type="entry name" value="RESPONSE_REGULATORY"/>
    <property type="match status" value="1"/>
</dbReference>
<evidence type="ECO:0000313" key="3">
    <source>
        <dbReference type="EMBL" id="TMP86959.1"/>
    </source>
</evidence>
<feature type="modified residue" description="4-aspartylphosphate" evidence="1">
    <location>
        <position position="52"/>
    </location>
</feature>
<keyword evidence="1" id="KW-0597">Phosphoprotein</keyword>
<accession>A0A5S3Z3V4</accession>
<dbReference type="AlphaFoldDB" id="A0A5S3Z3V4"/>
<proteinExistence type="predicted"/>
<dbReference type="SMART" id="SM00448">
    <property type="entry name" value="REC"/>
    <property type="match status" value="1"/>
</dbReference>
<evidence type="ECO:0000259" key="2">
    <source>
        <dbReference type="PROSITE" id="PS50110"/>
    </source>
</evidence>
<evidence type="ECO:0000313" key="4">
    <source>
        <dbReference type="Proteomes" id="UP000305874"/>
    </source>
</evidence>
<dbReference type="Pfam" id="PF00072">
    <property type="entry name" value="Response_reg"/>
    <property type="match status" value="1"/>
</dbReference>
<comment type="caution">
    <text evidence="3">The sequence shown here is derived from an EMBL/GenBank/DDBJ whole genome shotgun (WGS) entry which is preliminary data.</text>
</comment>
<organism evidence="3 4">
    <name type="scientific">Pseudoalteromonas ruthenica</name>
    <dbReference type="NCBI Taxonomy" id="151081"/>
    <lineage>
        <taxon>Bacteria</taxon>
        <taxon>Pseudomonadati</taxon>
        <taxon>Pseudomonadota</taxon>
        <taxon>Gammaproteobacteria</taxon>
        <taxon>Alteromonadales</taxon>
        <taxon>Pseudoalteromonadaceae</taxon>
        <taxon>Pseudoalteromonas</taxon>
    </lineage>
</organism>
<dbReference type="PANTHER" id="PTHR43228:SF1">
    <property type="entry name" value="TWO-COMPONENT RESPONSE REGULATOR ARR22"/>
    <property type="match status" value="1"/>
</dbReference>
<dbReference type="GO" id="GO:0000160">
    <property type="term" value="P:phosphorelay signal transduction system"/>
    <property type="evidence" value="ECO:0007669"/>
    <property type="project" value="InterPro"/>
</dbReference>
<dbReference type="EMBL" id="PNCG01000010">
    <property type="protein sequence ID" value="TMP86959.1"/>
    <property type="molecule type" value="Genomic_DNA"/>
</dbReference>
<dbReference type="Gene3D" id="3.40.50.2300">
    <property type="match status" value="1"/>
</dbReference>